<reference evidence="3" key="2">
    <citation type="submission" date="2025-09" db="UniProtKB">
        <authorList>
            <consortium name="Ensembl"/>
        </authorList>
    </citation>
    <scope>IDENTIFICATION</scope>
</reference>
<dbReference type="InterPro" id="IPR026832">
    <property type="entry name" value="Asteroid"/>
</dbReference>
<feature type="chain" id="PRO_5034316447" evidence="2">
    <location>
        <begin position="18"/>
        <end position="216"/>
    </location>
</feature>
<feature type="signal peptide" evidence="2">
    <location>
        <begin position="1"/>
        <end position="17"/>
    </location>
</feature>
<evidence type="ECO:0000313" key="3">
    <source>
        <dbReference type="Ensembl" id="ENSNPEP00000016729.1"/>
    </source>
</evidence>
<keyword evidence="4" id="KW-1185">Reference proteome</keyword>
<dbReference type="Proteomes" id="UP000694420">
    <property type="component" value="Unplaced"/>
</dbReference>
<dbReference type="PANTHER" id="PTHR15665">
    <property type="entry name" value="ASTEROID PROTEIN"/>
    <property type="match status" value="1"/>
</dbReference>
<evidence type="ECO:0000313" key="4">
    <source>
        <dbReference type="Proteomes" id="UP000694420"/>
    </source>
</evidence>
<feature type="region of interest" description="Disordered" evidence="1">
    <location>
        <begin position="172"/>
        <end position="192"/>
    </location>
</feature>
<feature type="compositionally biased region" description="Basic residues" evidence="1">
    <location>
        <begin position="174"/>
        <end position="192"/>
    </location>
</feature>
<gene>
    <name evidence="3" type="primary">ASTE1</name>
</gene>
<evidence type="ECO:0000256" key="2">
    <source>
        <dbReference type="SAM" id="SignalP"/>
    </source>
</evidence>
<sequence length="216" mass="24396">MSCRLLLLLETLGVTKSLLESVPSHLQLPFAVTCYWTRSSEPKVEPHQLKALLLMIVSGEFFEDDSIVDNLFPNVKEKNVENTGFDLDAAHSFCQWQCCLQMGFYLNQLLGSPLAEPDLSRLYNGTLVHRLSQEFKSAPSAETFISSPKMTQFYQELLDTVKATVPPDFFQKKPQTKSKPCSKKRACNKTKGPRPAKTTWFYGASNPEQLEVITII</sequence>
<reference evidence="3" key="1">
    <citation type="submission" date="2025-08" db="UniProtKB">
        <authorList>
            <consortium name="Ensembl"/>
        </authorList>
    </citation>
    <scope>IDENTIFICATION</scope>
</reference>
<dbReference type="PANTHER" id="PTHR15665:SF1">
    <property type="entry name" value="PROTEIN ASTEROID HOMOLOG 1"/>
    <property type="match status" value="1"/>
</dbReference>
<proteinExistence type="predicted"/>
<dbReference type="Ensembl" id="ENSNPET00000017138.1">
    <property type="protein sequence ID" value="ENSNPEP00000016729.1"/>
    <property type="gene ID" value="ENSNPEG00000012447.1"/>
</dbReference>
<protein>
    <submittedName>
        <fullName evidence="3">Asteroid homolog 1</fullName>
    </submittedName>
</protein>
<keyword evidence="2" id="KW-0732">Signal</keyword>
<accession>A0A8C6ZLA7</accession>
<dbReference type="AlphaFoldDB" id="A0A8C6ZLA7"/>
<evidence type="ECO:0000256" key="1">
    <source>
        <dbReference type="SAM" id="MobiDB-lite"/>
    </source>
</evidence>
<organism evidence="3 4">
    <name type="scientific">Nothoprocta perdicaria</name>
    <name type="common">Chilean tinamou</name>
    <name type="synonym">Crypturus perdicarius</name>
    <dbReference type="NCBI Taxonomy" id="30464"/>
    <lineage>
        <taxon>Eukaryota</taxon>
        <taxon>Metazoa</taxon>
        <taxon>Chordata</taxon>
        <taxon>Craniata</taxon>
        <taxon>Vertebrata</taxon>
        <taxon>Euteleostomi</taxon>
        <taxon>Archelosauria</taxon>
        <taxon>Archosauria</taxon>
        <taxon>Dinosauria</taxon>
        <taxon>Saurischia</taxon>
        <taxon>Theropoda</taxon>
        <taxon>Coelurosauria</taxon>
        <taxon>Aves</taxon>
        <taxon>Palaeognathae</taxon>
        <taxon>Tinamiformes</taxon>
        <taxon>Tinamidae</taxon>
        <taxon>Nothoprocta</taxon>
    </lineage>
</organism>
<name>A0A8C6ZLA7_NOTPE</name>